<name>A0ABQ4MIK9_9BACL</name>
<dbReference type="EMBL" id="BOSL01000024">
    <property type="protein sequence ID" value="GIP55820.1"/>
    <property type="molecule type" value="Genomic_DNA"/>
</dbReference>
<dbReference type="RefSeq" id="WP_213656588.1">
    <property type="nucleotide sequence ID" value="NZ_BOSL01000024.1"/>
</dbReference>
<keyword evidence="4 5" id="KW-0119">Carbohydrate metabolism</keyword>
<comment type="similarity">
    <text evidence="1 5">Belongs to the metallo-dependent hydrolases superfamily. NagA family.</text>
</comment>
<proteinExistence type="inferred from homology"/>
<dbReference type="CDD" id="cd00854">
    <property type="entry name" value="NagA"/>
    <property type="match status" value="1"/>
</dbReference>
<gene>
    <name evidence="7" type="ORF">J42TS3_48550</name>
</gene>
<evidence type="ECO:0000256" key="2">
    <source>
        <dbReference type="ARBA" id="ARBA00022723"/>
    </source>
</evidence>
<keyword evidence="8" id="KW-1185">Reference proteome</keyword>
<evidence type="ECO:0000256" key="4">
    <source>
        <dbReference type="ARBA" id="ARBA00023277"/>
    </source>
</evidence>
<dbReference type="PANTHER" id="PTHR11113:SF14">
    <property type="entry name" value="N-ACETYLGLUCOSAMINE-6-PHOSPHATE DEACETYLASE"/>
    <property type="match status" value="1"/>
</dbReference>
<evidence type="ECO:0000313" key="8">
    <source>
        <dbReference type="Proteomes" id="UP000679992"/>
    </source>
</evidence>
<dbReference type="InterPro" id="IPR032466">
    <property type="entry name" value="Metal_Hydrolase"/>
</dbReference>
<dbReference type="SUPFAM" id="SSF51338">
    <property type="entry name" value="Composite domain of metallo-dependent hydrolases"/>
    <property type="match status" value="1"/>
</dbReference>
<evidence type="ECO:0000259" key="6">
    <source>
        <dbReference type="Pfam" id="PF01979"/>
    </source>
</evidence>
<sequence length="414" mass="44362">MKHTLTVIFNARILTPDGWIENGSLLINDGKIAQIADSEIHAEDEGKEIRRVDAGGGLLLPGFIDIHVHGGGGYDAMLGSAEHIQGMCRFHASNGTTSLLATTLTATHEEIITALECAGQLIKTGHEPDGANLLGVHLEGPFLNAARCGAQNPADLRDPSIEEFDAFWEASQGTIKLMTIAPELSHAEEVIRYAVSKGVVISLGHTDADFATMRRATEWGATQVTHLFNGMRSLHHREPGAAGGALMLDQLAVELICDGIHVHPGLIKWAFDIKPEGKVLLITDSMCAAGCPDGEYLLGKLPVIMKQGKVYLKQEDGTEGGLAGSSLTMIEALANAVKFTGMDIAELVPALTIHPAEQIGVSHSKGTIEPGKDADLIIVNEQFQVCQTFVLGNRVYASEGLCLDDLDRERRDLT</sequence>
<keyword evidence="2" id="KW-0479">Metal-binding</keyword>
<evidence type="ECO:0000256" key="5">
    <source>
        <dbReference type="PIRNR" id="PIRNR038994"/>
    </source>
</evidence>
<dbReference type="Pfam" id="PF01979">
    <property type="entry name" value="Amidohydro_1"/>
    <property type="match status" value="1"/>
</dbReference>
<dbReference type="PANTHER" id="PTHR11113">
    <property type="entry name" value="N-ACETYLGLUCOSAMINE-6-PHOSPHATE DEACETYLASE"/>
    <property type="match status" value="1"/>
</dbReference>
<protein>
    <submittedName>
        <fullName evidence="7">N-acetylglucosamine-6-phosphate deacetylase</fullName>
    </submittedName>
</protein>
<reference evidence="7 8" key="1">
    <citation type="submission" date="2021-03" db="EMBL/GenBank/DDBJ databases">
        <title>Antimicrobial resistance genes in bacteria isolated from Japanese honey, and their potential for conferring macrolide and lincosamide resistance in the American foulbrood pathogen Paenibacillus larvae.</title>
        <authorList>
            <person name="Okamoto M."/>
            <person name="Kumagai M."/>
            <person name="Kanamori H."/>
            <person name="Takamatsu D."/>
        </authorList>
    </citation>
    <scope>NUCLEOTIDE SEQUENCE [LARGE SCALE GENOMIC DNA]</scope>
    <source>
        <strain evidence="7 8">J42TS3</strain>
    </source>
</reference>
<keyword evidence="3 5" id="KW-0378">Hydrolase</keyword>
<dbReference type="InterPro" id="IPR011059">
    <property type="entry name" value="Metal-dep_hydrolase_composite"/>
</dbReference>
<dbReference type="InterPro" id="IPR006680">
    <property type="entry name" value="Amidohydro-rel"/>
</dbReference>
<dbReference type="PIRSF" id="PIRSF038994">
    <property type="entry name" value="NagA"/>
    <property type="match status" value="1"/>
</dbReference>
<dbReference type="NCBIfam" id="TIGR00221">
    <property type="entry name" value="nagA"/>
    <property type="match status" value="1"/>
</dbReference>
<feature type="domain" description="Amidohydrolase-related" evidence="6">
    <location>
        <begin position="59"/>
        <end position="395"/>
    </location>
</feature>
<dbReference type="Proteomes" id="UP000679992">
    <property type="component" value="Unassembled WGS sequence"/>
</dbReference>
<comment type="caution">
    <text evidence="7">The sequence shown here is derived from an EMBL/GenBank/DDBJ whole genome shotgun (WGS) entry which is preliminary data.</text>
</comment>
<dbReference type="SUPFAM" id="SSF51556">
    <property type="entry name" value="Metallo-dependent hydrolases"/>
    <property type="match status" value="1"/>
</dbReference>
<dbReference type="Gene3D" id="2.30.40.10">
    <property type="entry name" value="Urease, subunit C, domain 1"/>
    <property type="match status" value="1"/>
</dbReference>
<evidence type="ECO:0000313" key="7">
    <source>
        <dbReference type="EMBL" id="GIP55820.1"/>
    </source>
</evidence>
<evidence type="ECO:0000256" key="3">
    <source>
        <dbReference type="ARBA" id="ARBA00022801"/>
    </source>
</evidence>
<evidence type="ECO:0000256" key="1">
    <source>
        <dbReference type="ARBA" id="ARBA00010716"/>
    </source>
</evidence>
<accession>A0ABQ4MIK9</accession>
<organism evidence="7 8">
    <name type="scientific">Paenibacillus vini</name>
    <dbReference type="NCBI Taxonomy" id="1476024"/>
    <lineage>
        <taxon>Bacteria</taxon>
        <taxon>Bacillati</taxon>
        <taxon>Bacillota</taxon>
        <taxon>Bacilli</taxon>
        <taxon>Bacillales</taxon>
        <taxon>Paenibacillaceae</taxon>
        <taxon>Paenibacillus</taxon>
    </lineage>
</organism>
<dbReference type="InterPro" id="IPR003764">
    <property type="entry name" value="GlcNAc_6-P_deAcase"/>
</dbReference>
<dbReference type="Gene3D" id="3.20.20.140">
    <property type="entry name" value="Metal-dependent hydrolases"/>
    <property type="match status" value="1"/>
</dbReference>